<feature type="signal peptide" evidence="2">
    <location>
        <begin position="1"/>
        <end position="22"/>
    </location>
</feature>
<gene>
    <name evidence="3" type="ORF">I316_07085</name>
</gene>
<protein>
    <recommendedName>
        <fullName evidence="5">Calpain catalytic domain-containing protein</fullName>
    </recommendedName>
</protein>
<dbReference type="OrthoDB" id="2568780at2759"/>
<evidence type="ECO:0000313" key="3">
    <source>
        <dbReference type="EMBL" id="OCF31299.1"/>
    </source>
</evidence>
<sequence>MKSGVLSSLCILLPLLAPLAIAVPAPVIQDRDDVEKRGYLGLWNGGPSVNDIRQVKVLNCWWAASSLAVLMASQEWVENMIRYSDGRPLLGEDAPQDGKANVTLFSPSTGQKFTHISDETLRSQTEDNPNGNWWHDAFSQAALAMGTQESVQGVLPSGEWDSHDGSALTGLKLWTGYEASQKYLVHYSIDDFFNDVGKAATGTPVIINTVREEDMGKTEPIQLGYSHDYAIYNATTDAEGNRIIWARNSWGSTDPWKVEDFFYNSFQVIFLQDFRVLSWPGHGESVEEEAAPASSSATDSAAAGNATATDVNAVDDSTASASASTSSDPNATSSSLTTGQESSAADASSSSPISEAGAVQTSQATIPVQTASAATAVSAAPTAAATSTGNGNGNQYGSPTSWYIPTVSSWTLPYSLIVSDIPCVPISKAQHP</sequence>
<evidence type="ECO:0000313" key="4">
    <source>
        <dbReference type="Proteomes" id="UP000092666"/>
    </source>
</evidence>
<evidence type="ECO:0000256" key="1">
    <source>
        <dbReference type="SAM" id="MobiDB-lite"/>
    </source>
</evidence>
<reference evidence="4" key="2">
    <citation type="submission" date="2013-12" db="EMBL/GenBank/DDBJ databases">
        <title>Evolution of pathogenesis and genome organization in the Tremellales.</title>
        <authorList>
            <person name="Cuomo C."/>
            <person name="Litvintseva A."/>
            <person name="Heitman J."/>
            <person name="Chen Y."/>
            <person name="Sun S."/>
            <person name="Springer D."/>
            <person name="Dromer F."/>
            <person name="Young S."/>
            <person name="Zeng Q."/>
            <person name="Chapman S."/>
            <person name="Gujja S."/>
            <person name="Saif S."/>
            <person name="Birren B."/>
        </authorList>
    </citation>
    <scope>NUCLEOTIDE SEQUENCE [LARGE SCALE GENOMIC DNA]</scope>
    <source>
        <strain evidence="4">BCC8398</strain>
    </source>
</reference>
<evidence type="ECO:0008006" key="5">
    <source>
        <dbReference type="Google" id="ProtNLM"/>
    </source>
</evidence>
<proteinExistence type="predicted"/>
<organism evidence="3 4">
    <name type="scientific">Kwoniella heveanensis BCC8398</name>
    <dbReference type="NCBI Taxonomy" id="1296120"/>
    <lineage>
        <taxon>Eukaryota</taxon>
        <taxon>Fungi</taxon>
        <taxon>Dikarya</taxon>
        <taxon>Basidiomycota</taxon>
        <taxon>Agaricomycotina</taxon>
        <taxon>Tremellomycetes</taxon>
        <taxon>Tremellales</taxon>
        <taxon>Cryptococcaceae</taxon>
        <taxon>Kwoniella</taxon>
    </lineage>
</organism>
<feature type="region of interest" description="Disordered" evidence="1">
    <location>
        <begin position="287"/>
        <end position="361"/>
    </location>
</feature>
<keyword evidence="2" id="KW-0732">Signal</keyword>
<dbReference type="Proteomes" id="UP000092666">
    <property type="component" value="Unassembled WGS sequence"/>
</dbReference>
<feature type="compositionally biased region" description="Low complexity" evidence="1">
    <location>
        <begin position="342"/>
        <end position="358"/>
    </location>
</feature>
<accession>A0A1B9GJT2</accession>
<dbReference type="EMBL" id="KV700136">
    <property type="protein sequence ID" value="OCF31299.1"/>
    <property type="molecule type" value="Genomic_DNA"/>
</dbReference>
<dbReference type="SUPFAM" id="SSF54001">
    <property type="entry name" value="Cysteine proteinases"/>
    <property type="match status" value="1"/>
</dbReference>
<dbReference type="InterPro" id="IPR038765">
    <property type="entry name" value="Papain-like_cys_pep_sf"/>
</dbReference>
<name>A0A1B9GJT2_9TREE</name>
<feature type="compositionally biased region" description="Low complexity" evidence="1">
    <location>
        <begin position="291"/>
        <end position="335"/>
    </location>
</feature>
<reference evidence="3 4" key="1">
    <citation type="submission" date="2013-07" db="EMBL/GenBank/DDBJ databases">
        <title>The Genome Sequence of Cryptococcus heveanensis BCC8398.</title>
        <authorList>
            <consortium name="The Broad Institute Genome Sequencing Platform"/>
            <person name="Cuomo C."/>
            <person name="Litvintseva A."/>
            <person name="Chen Y."/>
            <person name="Heitman J."/>
            <person name="Sun S."/>
            <person name="Springer D."/>
            <person name="Dromer F."/>
            <person name="Young S.K."/>
            <person name="Zeng Q."/>
            <person name="Gargeya S."/>
            <person name="Fitzgerald M."/>
            <person name="Abouelleil A."/>
            <person name="Alvarado L."/>
            <person name="Berlin A.M."/>
            <person name="Chapman S.B."/>
            <person name="Dewar J."/>
            <person name="Goldberg J."/>
            <person name="Griggs A."/>
            <person name="Gujja S."/>
            <person name="Hansen M."/>
            <person name="Howarth C."/>
            <person name="Imamovic A."/>
            <person name="Larimer J."/>
            <person name="McCowan C."/>
            <person name="Murphy C."/>
            <person name="Pearson M."/>
            <person name="Priest M."/>
            <person name="Roberts A."/>
            <person name="Saif S."/>
            <person name="Shea T."/>
            <person name="Sykes S."/>
            <person name="Wortman J."/>
            <person name="Nusbaum C."/>
            <person name="Birren B."/>
        </authorList>
    </citation>
    <scope>NUCLEOTIDE SEQUENCE [LARGE SCALE GENOMIC DNA]</scope>
    <source>
        <strain evidence="3 4">BCC8398</strain>
    </source>
</reference>
<feature type="chain" id="PRO_5008627129" description="Calpain catalytic domain-containing protein" evidence="2">
    <location>
        <begin position="23"/>
        <end position="432"/>
    </location>
</feature>
<keyword evidence="4" id="KW-1185">Reference proteome</keyword>
<evidence type="ECO:0000256" key="2">
    <source>
        <dbReference type="SAM" id="SignalP"/>
    </source>
</evidence>
<dbReference type="AlphaFoldDB" id="A0A1B9GJT2"/>